<dbReference type="VEuPathDB" id="FungiDB:AeMF1_006867"/>
<sequence length="408" mass="46837">MIPDESDLFTFLEVLRTFNVLGPLEHLHKLGLKRKHEELWPTLKITPAVLESQFSTLFEAIAKFYSHVVIKDMTDVKWLRKHLNPAVQVEWITDEFPVPQEILDKWTDFRITRLNGDFYSLDSTGLNAILPKLRHVTALKMWVEDTLDHICALVAKSTQITELSIGAYMDDDLNESNLLDISEWLIREPVRKFTFVGTHEWHDIGDAVKQKFFESMINCPTLDELKFDAREIYDLDFSKFTFSMRSLEVSGLDSDFAKSFASRLEGSKITDLWNDKVDQSLDIVLNIAFAIPDAGDLFAFLSALRPFNLLGPLENLYQLSLTHKLSDLWPSLRLTSSIISSPQRVSYQAIAKSYSTVIVDDNVDIAWLKTYLNPRVQIELVITSSAEVSKYWKIGYSCAFQASFRNHP</sequence>
<gene>
    <name evidence="1" type="ORF">Ae201684_011415</name>
</gene>
<evidence type="ECO:0000313" key="2">
    <source>
        <dbReference type="Proteomes" id="UP000481153"/>
    </source>
</evidence>
<comment type="caution">
    <text evidence="1">The sequence shown here is derived from an EMBL/GenBank/DDBJ whole genome shotgun (WGS) entry which is preliminary data.</text>
</comment>
<protein>
    <submittedName>
        <fullName evidence="1">Uncharacterized protein</fullName>
    </submittedName>
</protein>
<proteinExistence type="predicted"/>
<dbReference type="EMBL" id="VJMJ01000144">
    <property type="protein sequence ID" value="KAF0731352.1"/>
    <property type="molecule type" value="Genomic_DNA"/>
</dbReference>
<evidence type="ECO:0000313" key="1">
    <source>
        <dbReference type="EMBL" id="KAF0731352.1"/>
    </source>
</evidence>
<keyword evidence="2" id="KW-1185">Reference proteome</keyword>
<organism evidence="1 2">
    <name type="scientific">Aphanomyces euteiches</name>
    <dbReference type="NCBI Taxonomy" id="100861"/>
    <lineage>
        <taxon>Eukaryota</taxon>
        <taxon>Sar</taxon>
        <taxon>Stramenopiles</taxon>
        <taxon>Oomycota</taxon>
        <taxon>Saprolegniomycetes</taxon>
        <taxon>Saprolegniales</taxon>
        <taxon>Verrucalvaceae</taxon>
        <taxon>Aphanomyces</taxon>
    </lineage>
</organism>
<dbReference type="Proteomes" id="UP000481153">
    <property type="component" value="Unassembled WGS sequence"/>
</dbReference>
<dbReference type="AlphaFoldDB" id="A0A6G0WV21"/>
<accession>A0A6G0WV21</accession>
<dbReference type="VEuPathDB" id="FungiDB:AeMF1_008820"/>
<reference evidence="1 2" key="1">
    <citation type="submission" date="2019-07" db="EMBL/GenBank/DDBJ databases">
        <title>Genomics analysis of Aphanomyces spp. identifies a new class of oomycete effector associated with host adaptation.</title>
        <authorList>
            <person name="Gaulin E."/>
        </authorList>
    </citation>
    <scope>NUCLEOTIDE SEQUENCE [LARGE SCALE GENOMIC DNA]</scope>
    <source>
        <strain evidence="1 2">ATCC 201684</strain>
    </source>
</reference>
<name>A0A6G0WV21_9STRA</name>